<comment type="caution">
    <text evidence="4">The sequence shown here is derived from an EMBL/GenBank/DDBJ whole genome shotgun (WGS) entry which is preliminary data.</text>
</comment>
<protein>
    <recommendedName>
        <fullName evidence="3">EthD domain-containing protein</fullName>
    </recommendedName>
</protein>
<dbReference type="Pfam" id="PF07110">
    <property type="entry name" value="EthD"/>
    <property type="match status" value="1"/>
</dbReference>
<evidence type="ECO:0000313" key="4">
    <source>
        <dbReference type="EMBL" id="GAQ12332.1"/>
    </source>
</evidence>
<evidence type="ECO:0000256" key="2">
    <source>
        <dbReference type="SAM" id="MobiDB-lite"/>
    </source>
</evidence>
<dbReference type="Proteomes" id="UP000051487">
    <property type="component" value="Unassembled WGS sequence"/>
</dbReference>
<dbReference type="GO" id="GO:0016491">
    <property type="term" value="F:oxidoreductase activity"/>
    <property type="evidence" value="ECO:0007669"/>
    <property type="project" value="InterPro"/>
</dbReference>
<dbReference type="InterPro" id="IPR011008">
    <property type="entry name" value="Dimeric_a/b-barrel"/>
</dbReference>
<name>A0AAN4TFC4_ASPLE</name>
<comment type="similarity">
    <text evidence="1">Belongs to the tpcK family.</text>
</comment>
<evidence type="ECO:0000259" key="3">
    <source>
        <dbReference type="Pfam" id="PF07110"/>
    </source>
</evidence>
<dbReference type="AlphaFoldDB" id="A0AAN4TFC4"/>
<proteinExistence type="inferred from homology"/>
<feature type="region of interest" description="Disordered" evidence="2">
    <location>
        <begin position="1"/>
        <end position="37"/>
    </location>
</feature>
<sequence>MEATHRAAQPDSAPRVSRKPLRGSDQAGGHDTRKGRNIHQLRSCAMFDQPFLERVLISDSGGLDIANAAEDSEHGRPPAKYRQPNVSEEEFYHWATEQHAARAAKLHAKDGMEGFSIFFHPRPFRDFTPKLDNARGNPWRVRDFDAPVEFLFRDMEALYKETVQADLQALQAERRLLSAARGLKSASVGLRRQSETVKVDNLDEAGKPTFLPFKEMSQAP</sequence>
<reference evidence="4 5" key="1">
    <citation type="submission" date="2015-11" db="EMBL/GenBank/DDBJ databases">
        <title>Aspergillus lentulus strain IFM 54703T.</title>
        <authorList>
            <person name="Kusuya Y."/>
            <person name="Sakai K."/>
            <person name="Kamei K."/>
            <person name="Takahashi H."/>
            <person name="Yaguchi T."/>
        </authorList>
    </citation>
    <scope>NUCLEOTIDE SEQUENCE [LARGE SCALE GENOMIC DNA]</scope>
    <source>
        <strain evidence="4 5">IFM 54703</strain>
    </source>
</reference>
<organism evidence="4 5">
    <name type="scientific">Aspergillus lentulus</name>
    <dbReference type="NCBI Taxonomy" id="293939"/>
    <lineage>
        <taxon>Eukaryota</taxon>
        <taxon>Fungi</taxon>
        <taxon>Dikarya</taxon>
        <taxon>Ascomycota</taxon>
        <taxon>Pezizomycotina</taxon>
        <taxon>Eurotiomycetes</taxon>
        <taxon>Eurotiomycetidae</taxon>
        <taxon>Eurotiales</taxon>
        <taxon>Aspergillaceae</taxon>
        <taxon>Aspergillus</taxon>
        <taxon>Aspergillus subgen. Fumigati</taxon>
    </lineage>
</organism>
<dbReference type="SUPFAM" id="SSF54909">
    <property type="entry name" value="Dimeric alpha+beta barrel"/>
    <property type="match status" value="1"/>
</dbReference>
<accession>A0AAN4TFC4</accession>
<evidence type="ECO:0000256" key="1">
    <source>
        <dbReference type="ARBA" id="ARBA00005986"/>
    </source>
</evidence>
<feature type="domain" description="EthD" evidence="3">
    <location>
        <begin position="83"/>
        <end position="164"/>
    </location>
</feature>
<gene>
    <name evidence="4" type="ORF">ALT_9653</name>
</gene>
<dbReference type="EMBL" id="BCLY01000017">
    <property type="protein sequence ID" value="GAQ12332.1"/>
    <property type="molecule type" value="Genomic_DNA"/>
</dbReference>
<dbReference type="InterPro" id="IPR009799">
    <property type="entry name" value="EthD_dom"/>
</dbReference>
<evidence type="ECO:0000313" key="5">
    <source>
        <dbReference type="Proteomes" id="UP000051487"/>
    </source>
</evidence>